<proteinExistence type="predicted"/>
<gene>
    <name evidence="2" type="ORF">Fot_56469</name>
</gene>
<feature type="compositionally biased region" description="Basic and acidic residues" evidence="1">
    <location>
        <begin position="58"/>
        <end position="77"/>
    </location>
</feature>
<protein>
    <submittedName>
        <fullName evidence="2">Uncharacterized protein</fullName>
    </submittedName>
</protein>
<dbReference type="AlphaFoldDB" id="A0ABD1P151"/>
<keyword evidence="3" id="KW-1185">Reference proteome</keyword>
<organism evidence="2 3">
    <name type="scientific">Forsythia ovata</name>
    <dbReference type="NCBI Taxonomy" id="205694"/>
    <lineage>
        <taxon>Eukaryota</taxon>
        <taxon>Viridiplantae</taxon>
        <taxon>Streptophyta</taxon>
        <taxon>Embryophyta</taxon>
        <taxon>Tracheophyta</taxon>
        <taxon>Spermatophyta</taxon>
        <taxon>Magnoliopsida</taxon>
        <taxon>eudicotyledons</taxon>
        <taxon>Gunneridae</taxon>
        <taxon>Pentapetalae</taxon>
        <taxon>asterids</taxon>
        <taxon>lamiids</taxon>
        <taxon>Lamiales</taxon>
        <taxon>Oleaceae</taxon>
        <taxon>Forsythieae</taxon>
        <taxon>Forsythia</taxon>
    </lineage>
</organism>
<accession>A0ABD1P151</accession>
<sequence>MAADASIAADAEASLLLSELAWSFSPFLMKLIQAFVQSRQQRISLFPMPKAPRLAKTAKREDRDSKETRPLMPEKSESQVLTCSSHSESKRKHLNKRNERRAYSYSMLDDPASKIRISEWCDDDQANLDI</sequence>
<comment type="caution">
    <text evidence="2">The sequence shown here is derived from an EMBL/GenBank/DDBJ whole genome shotgun (WGS) entry which is preliminary data.</text>
</comment>
<reference evidence="3" key="1">
    <citation type="submission" date="2024-07" db="EMBL/GenBank/DDBJ databases">
        <title>Two chromosome-level genome assemblies of Korean endemic species Abeliophyllum distichum and Forsythia ovata (Oleaceae).</title>
        <authorList>
            <person name="Jang H."/>
        </authorList>
    </citation>
    <scope>NUCLEOTIDE SEQUENCE [LARGE SCALE GENOMIC DNA]</scope>
</reference>
<evidence type="ECO:0000313" key="3">
    <source>
        <dbReference type="Proteomes" id="UP001604277"/>
    </source>
</evidence>
<evidence type="ECO:0000313" key="2">
    <source>
        <dbReference type="EMBL" id="KAL2457058.1"/>
    </source>
</evidence>
<name>A0ABD1P151_9LAMI</name>
<evidence type="ECO:0000256" key="1">
    <source>
        <dbReference type="SAM" id="MobiDB-lite"/>
    </source>
</evidence>
<feature type="region of interest" description="Disordered" evidence="1">
    <location>
        <begin position="47"/>
        <end position="100"/>
    </location>
</feature>
<dbReference type="EMBL" id="JBFOLJ010000045">
    <property type="protein sequence ID" value="KAL2457058.1"/>
    <property type="molecule type" value="Genomic_DNA"/>
</dbReference>
<dbReference type="Proteomes" id="UP001604277">
    <property type="component" value="Unassembled WGS sequence"/>
</dbReference>